<feature type="compositionally biased region" description="Basic and acidic residues" evidence="1">
    <location>
        <begin position="410"/>
        <end position="423"/>
    </location>
</feature>
<reference evidence="3 4" key="1">
    <citation type="submission" date="2024-02" db="EMBL/GenBank/DDBJ databases">
        <authorList>
            <person name="Daric V."/>
            <person name="Darras S."/>
        </authorList>
    </citation>
    <scope>NUCLEOTIDE SEQUENCE [LARGE SCALE GENOMIC DNA]</scope>
</reference>
<feature type="region of interest" description="Disordered" evidence="1">
    <location>
        <begin position="339"/>
        <end position="476"/>
    </location>
</feature>
<keyword evidence="4" id="KW-1185">Reference proteome</keyword>
<protein>
    <recommendedName>
        <fullName evidence="2">PPM-type phosphatase domain-containing protein</fullName>
    </recommendedName>
</protein>
<dbReference type="InterPro" id="IPR015655">
    <property type="entry name" value="PP2C"/>
</dbReference>
<feature type="compositionally biased region" description="Polar residues" evidence="1">
    <location>
        <begin position="398"/>
        <end position="408"/>
    </location>
</feature>
<feature type="compositionally biased region" description="Basic and acidic residues" evidence="1">
    <location>
        <begin position="341"/>
        <end position="357"/>
    </location>
</feature>
<organism evidence="3 4">
    <name type="scientific">Clavelina lepadiformis</name>
    <name type="common">Light-bulb sea squirt</name>
    <name type="synonym">Ascidia lepadiformis</name>
    <dbReference type="NCBI Taxonomy" id="159417"/>
    <lineage>
        <taxon>Eukaryota</taxon>
        <taxon>Metazoa</taxon>
        <taxon>Chordata</taxon>
        <taxon>Tunicata</taxon>
        <taxon>Ascidiacea</taxon>
        <taxon>Aplousobranchia</taxon>
        <taxon>Clavelinidae</taxon>
        <taxon>Clavelina</taxon>
    </lineage>
</organism>
<dbReference type="EMBL" id="CAWYQH010000163">
    <property type="protein sequence ID" value="CAK8696684.1"/>
    <property type="molecule type" value="Genomic_DNA"/>
</dbReference>
<name>A0ABP0GY69_CLALP</name>
<dbReference type="PANTHER" id="PTHR47992">
    <property type="entry name" value="PROTEIN PHOSPHATASE"/>
    <property type="match status" value="1"/>
</dbReference>
<dbReference type="SUPFAM" id="SSF81606">
    <property type="entry name" value="PP2C-like"/>
    <property type="match status" value="1"/>
</dbReference>
<dbReference type="Pfam" id="PF00481">
    <property type="entry name" value="PP2C"/>
    <property type="match status" value="1"/>
</dbReference>
<proteinExistence type="predicted"/>
<dbReference type="CDD" id="cd00143">
    <property type="entry name" value="PP2Cc"/>
    <property type="match status" value="1"/>
</dbReference>
<dbReference type="Proteomes" id="UP001642483">
    <property type="component" value="Unassembled WGS sequence"/>
</dbReference>
<dbReference type="InterPro" id="IPR001932">
    <property type="entry name" value="PPM-type_phosphatase-like_dom"/>
</dbReference>
<evidence type="ECO:0000256" key="1">
    <source>
        <dbReference type="SAM" id="MobiDB-lite"/>
    </source>
</evidence>
<feature type="compositionally biased region" description="Polar residues" evidence="1">
    <location>
        <begin position="446"/>
        <end position="456"/>
    </location>
</feature>
<evidence type="ECO:0000313" key="3">
    <source>
        <dbReference type="EMBL" id="CAK8696684.1"/>
    </source>
</evidence>
<gene>
    <name evidence="3" type="ORF">CVLEPA_LOCUS30018</name>
</gene>
<feature type="domain" description="PPM-type phosphatase" evidence="2">
    <location>
        <begin position="10"/>
        <end position="320"/>
    </location>
</feature>
<dbReference type="SMART" id="SM00332">
    <property type="entry name" value="PP2Cc"/>
    <property type="match status" value="1"/>
</dbReference>
<sequence length="476" mass="53417">MSPTNCWNLRVTAEVNQGGRKYMEDVTSVQFERVKSGKVVVEYAAFAIFDGHGGKDAAYFARDHLLENIKMQKGFFSNDVEVVKKAISDAFVSTHLSMWNRLHEWPKTSLGHPSTAGTTASLVIIRGNRMYVANVGDSMIVMGSRDENDTSQLFAATDLTIDHKPELLKERKRIEQCGGCVMNKSGVNRVVWSRPKLNHSGPIRRSTKLDKIPFLAVARSLGDLWSYNSELDKFVVSPVPDVYVYDLHKHKEQFVVLASDGLWNMIRPQEAVSIVAAVEGKQSRGETTNSPAHELVKVALDRWCIRMMRADNTSVIVVIIERRKIETSKRKDTYFESWTSARDDNSPTRFRDSEKMNNETGPTSSCSFEPLQDSSISSSSGDGVDEAASDLSKESKTAFENQPPSCSGTLEKKVTRSHSGEMNRRRKSESTPPANSIKTRRVSCVKSATRSRSEGQTMKLRSIIRPRRSRRIKKSL</sequence>
<dbReference type="PROSITE" id="PS51746">
    <property type="entry name" value="PPM_2"/>
    <property type="match status" value="1"/>
</dbReference>
<evidence type="ECO:0000313" key="4">
    <source>
        <dbReference type="Proteomes" id="UP001642483"/>
    </source>
</evidence>
<feature type="compositionally biased region" description="Basic residues" evidence="1">
    <location>
        <begin position="462"/>
        <end position="476"/>
    </location>
</feature>
<comment type="caution">
    <text evidence="3">The sequence shown here is derived from an EMBL/GenBank/DDBJ whole genome shotgun (WGS) entry which is preliminary data.</text>
</comment>
<evidence type="ECO:0000259" key="2">
    <source>
        <dbReference type="PROSITE" id="PS51746"/>
    </source>
</evidence>
<dbReference type="InterPro" id="IPR036457">
    <property type="entry name" value="PPM-type-like_dom_sf"/>
</dbReference>
<dbReference type="Gene3D" id="3.60.40.10">
    <property type="entry name" value="PPM-type phosphatase domain"/>
    <property type="match status" value="1"/>
</dbReference>
<accession>A0ABP0GY69</accession>
<feature type="compositionally biased region" description="Polar residues" evidence="1">
    <location>
        <begin position="358"/>
        <end position="367"/>
    </location>
</feature>